<dbReference type="EMBL" id="ML991785">
    <property type="protein sequence ID" value="KAF2236398.1"/>
    <property type="molecule type" value="Genomic_DNA"/>
</dbReference>
<reference evidence="2" key="1">
    <citation type="journal article" date="2020" name="Stud. Mycol.">
        <title>101 Dothideomycetes genomes: a test case for predicting lifestyles and emergence of pathogens.</title>
        <authorList>
            <person name="Haridas S."/>
            <person name="Albert R."/>
            <person name="Binder M."/>
            <person name="Bloem J."/>
            <person name="Labutti K."/>
            <person name="Salamov A."/>
            <person name="Andreopoulos B."/>
            <person name="Baker S."/>
            <person name="Barry K."/>
            <person name="Bills G."/>
            <person name="Bluhm B."/>
            <person name="Cannon C."/>
            <person name="Castanera R."/>
            <person name="Culley D."/>
            <person name="Daum C."/>
            <person name="Ezra D."/>
            <person name="Gonzalez J."/>
            <person name="Henrissat B."/>
            <person name="Kuo A."/>
            <person name="Liang C."/>
            <person name="Lipzen A."/>
            <person name="Lutzoni F."/>
            <person name="Magnuson J."/>
            <person name="Mondo S."/>
            <person name="Nolan M."/>
            <person name="Ohm R."/>
            <person name="Pangilinan J."/>
            <person name="Park H.-J."/>
            <person name="Ramirez L."/>
            <person name="Alfaro M."/>
            <person name="Sun H."/>
            <person name="Tritt A."/>
            <person name="Yoshinaga Y."/>
            <person name="Zwiers L.-H."/>
            <person name="Turgeon B."/>
            <person name="Goodwin S."/>
            <person name="Spatafora J."/>
            <person name="Crous P."/>
            <person name="Grigoriev I."/>
        </authorList>
    </citation>
    <scope>NUCLEOTIDE SEQUENCE</scope>
    <source>
        <strain evidence="2">Tuck. ex Michener</strain>
    </source>
</reference>
<protein>
    <submittedName>
        <fullName evidence="2">Uncharacterized protein</fullName>
    </submittedName>
</protein>
<feature type="compositionally biased region" description="Polar residues" evidence="1">
    <location>
        <begin position="336"/>
        <end position="345"/>
    </location>
</feature>
<evidence type="ECO:0000256" key="1">
    <source>
        <dbReference type="SAM" id="MobiDB-lite"/>
    </source>
</evidence>
<feature type="compositionally biased region" description="Low complexity" evidence="1">
    <location>
        <begin position="78"/>
        <end position="91"/>
    </location>
</feature>
<organism evidence="2 3">
    <name type="scientific">Viridothelium virens</name>
    <name type="common">Speckled blister lichen</name>
    <name type="synonym">Trypethelium virens</name>
    <dbReference type="NCBI Taxonomy" id="1048519"/>
    <lineage>
        <taxon>Eukaryota</taxon>
        <taxon>Fungi</taxon>
        <taxon>Dikarya</taxon>
        <taxon>Ascomycota</taxon>
        <taxon>Pezizomycotina</taxon>
        <taxon>Dothideomycetes</taxon>
        <taxon>Dothideomycetes incertae sedis</taxon>
        <taxon>Trypetheliales</taxon>
        <taxon>Trypetheliaceae</taxon>
        <taxon>Viridothelium</taxon>
    </lineage>
</organism>
<proteinExistence type="predicted"/>
<name>A0A6A6HEY4_VIRVR</name>
<feature type="compositionally biased region" description="Polar residues" evidence="1">
    <location>
        <begin position="307"/>
        <end position="316"/>
    </location>
</feature>
<feature type="compositionally biased region" description="Polar residues" evidence="1">
    <location>
        <begin position="281"/>
        <end position="299"/>
    </location>
</feature>
<dbReference type="Proteomes" id="UP000800092">
    <property type="component" value="Unassembled WGS sequence"/>
</dbReference>
<accession>A0A6A6HEY4</accession>
<dbReference type="AlphaFoldDB" id="A0A6A6HEY4"/>
<evidence type="ECO:0000313" key="3">
    <source>
        <dbReference type="Proteomes" id="UP000800092"/>
    </source>
</evidence>
<feature type="compositionally biased region" description="Basic and acidic residues" evidence="1">
    <location>
        <begin position="65"/>
        <end position="76"/>
    </location>
</feature>
<feature type="compositionally biased region" description="Low complexity" evidence="1">
    <location>
        <begin position="132"/>
        <end position="143"/>
    </location>
</feature>
<feature type="region of interest" description="Disordered" evidence="1">
    <location>
        <begin position="1"/>
        <end position="168"/>
    </location>
</feature>
<sequence>MSSLETTPKGAVSPRNSGVPLLQRDSSETPKAAGPTSQDTDDNHQDESVNSPAKLSKRRLFGLGKKKDERIARRDNQSSSTEATPSASSTTVKPTSTSMAAVSNATRDSESPQRQQRQSIQVATSPHRRMRSSSPRMHSPASSQIFERDVQETASLAGDLSPNIPSHITTENHIPPVLEASSIAITDDHLDPDTVEILTHSVHQPAALTVTGGASEIGASPPSQEDVLSQAMTSHHEFADDGASNYGVAYDNSDPRRLSFISFADVVQAEHVGGSRDSVHLMSQSSTAPSVSANRSPSPIRSPVSGLGTSPPTSGAASVKGLETSPSRGMGIQMAGSPTSASSPPNFGGELMVETMRQALDKTGSGDMTGSKPLSAVSADDAPPSEQHPFK</sequence>
<dbReference type="PANTHER" id="PTHR42111">
    <property type="entry name" value="YALI0D23727P"/>
    <property type="match status" value="1"/>
</dbReference>
<feature type="region of interest" description="Disordered" evidence="1">
    <location>
        <begin position="275"/>
        <end position="391"/>
    </location>
</feature>
<feature type="compositionally biased region" description="Polar residues" evidence="1">
    <location>
        <begin position="92"/>
        <end position="124"/>
    </location>
</feature>
<gene>
    <name evidence="2" type="ORF">EV356DRAFT_522448</name>
</gene>
<keyword evidence="3" id="KW-1185">Reference proteome</keyword>
<evidence type="ECO:0000313" key="2">
    <source>
        <dbReference type="EMBL" id="KAF2236398.1"/>
    </source>
</evidence>
<dbReference type="PANTHER" id="PTHR42111:SF1">
    <property type="entry name" value="YALI0D23727P"/>
    <property type="match status" value="1"/>
</dbReference>
<dbReference type="OrthoDB" id="5364312at2759"/>